<feature type="non-terminal residue" evidence="1">
    <location>
        <position position="1"/>
    </location>
</feature>
<organism evidence="1 3">
    <name type="scientific">Mycena citricolor</name>
    <dbReference type="NCBI Taxonomy" id="2018698"/>
    <lineage>
        <taxon>Eukaryota</taxon>
        <taxon>Fungi</taxon>
        <taxon>Dikarya</taxon>
        <taxon>Basidiomycota</taxon>
        <taxon>Agaricomycotina</taxon>
        <taxon>Agaricomycetes</taxon>
        <taxon>Agaricomycetidae</taxon>
        <taxon>Agaricales</taxon>
        <taxon>Marasmiineae</taxon>
        <taxon>Mycenaceae</taxon>
        <taxon>Mycena</taxon>
    </lineage>
</organism>
<reference evidence="1" key="1">
    <citation type="submission" date="2023-11" db="EMBL/GenBank/DDBJ databases">
        <authorList>
            <person name="De Vega J J."/>
            <person name="De Vega J J."/>
        </authorList>
    </citation>
    <scope>NUCLEOTIDE SEQUENCE</scope>
</reference>
<proteinExistence type="predicted"/>
<dbReference type="EMBL" id="CAVNYO010000434">
    <property type="protein sequence ID" value="CAK5279077.1"/>
    <property type="molecule type" value="Genomic_DNA"/>
</dbReference>
<evidence type="ECO:0000313" key="2">
    <source>
        <dbReference type="EMBL" id="CAK5283879.1"/>
    </source>
</evidence>
<dbReference type="AlphaFoldDB" id="A0AAD2HS57"/>
<keyword evidence="3" id="KW-1185">Reference proteome</keyword>
<protein>
    <submittedName>
        <fullName evidence="1">Uncharacterized protein</fullName>
    </submittedName>
</protein>
<evidence type="ECO:0000313" key="1">
    <source>
        <dbReference type="EMBL" id="CAK5279077.1"/>
    </source>
</evidence>
<dbReference type="Proteomes" id="UP001295794">
    <property type="component" value="Unassembled WGS sequence"/>
</dbReference>
<dbReference type="EMBL" id="CAVNYO010000478">
    <property type="protein sequence ID" value="CAK5283879.1"/>
    <property type="molecule type" value="Genomic_DNA"/>
</dbReference>
<name>A0AAD2HS57_9AGAR</name>
<gene>
    <name evidence="1" type="ORF">MYCIT1_LOCUS28892</name>
    <name evidence="2" type="ORF">MYCIT1_LOCUS36781</name>
</gene>
<accession>A0AAD2HS57</accession>
<evidence type="ECO:0000313" key="3">
    <source>
        <dbReference type="Proteomes" id="UP001295794"/>
    </source>
</evidence>
<sequence>FRLCFWVDCHIIRRLPSYPPTSYLLPCILHRYARYILLTLITPLTLLPNHLVVLHYRSEGFISSKQHQATGNVEPDPSLTVATRSAAETFGKTHLGIIGHVKS</sequence>
<comment type="caution">
    <text evidence="1">The sequence shown here is derived from an EMBL/GenBank/DDBJ whole genome shotgun (WGS) entry which is preliminary data.</text>
</comment>